<accession>A0AAD7AXT0</accession>
<feature type="region of interest" description="Disordered" evidence="1">
    <location>
        <begin position="1"/>
        <end position="28"/>
    </location>
</feature>
<dbReference type="AlphaFoldDB" id="A0AAD7AXT0"/>
<evidence type="ECO:0000313" key="2">
    <source>
        <dbReference type="EMBL" id="KAJ7603730.1"/>
    </source>
</evidence>
<dbReference type="EMBL" id="JARKIF010000125">
    <property type="protein sequence ID" value="KAJ7603730.1"/>
    <property type="molecule type" value="Genomic_DNA"/>
</dbReference>
<keyword evidence="3" id="KW-1185">Reference proteome</keyword>
<reference evidence="2" key="1">
    <citation type="submission" date="2023-03" db="EMBL/GenBank/DDBJ databases">
        <title>Massive genome expansion in bonnet fungi (Mycena s.s.) driven by repeated elements and novel gene families across ecological guilds.</title>
        <authorList>
            <consortium name="Lawrence Berkeley National Laboratory"/>
            <person name="Harder C.B."/>
            <person name="Miyauchi S."/>
            <person name="Viragh M."/>
            <person name="Kuo A."/>
            <person name="Thoen E."/>
            <person name="Andreopoulos B."/>
            <person name="Lu D."/>
            <person name="Skrede I."/>
            <person name="Drula E."/>
            <person name="Henrissat B."/>
            <person name="Morin E."/>
            <person name="Kohler A."/>
            <person name="Barry K."/>
            <person name="LaButti K."/>
            <person name="Morin E."/>
            <person name="Salamov A."/>
            <person name="Lipzen A."/>
            <person name="Mereny Z."/>
            <person name="Hegedus B."/>
            <person name="Baldrian P."/>
            <person name="Stursova M."/>
            <person name="Weitz H."/>
            <person name="Taylor A."/>
            <person name="Grigoriev I.V."/>
            <person name="Nagy L.G."/>
            <person name="Martin F."/>
            <person name="Kauserud H."/>
        </authorList>
    </citation>
    <scope>NUCLEOTIDE SEQUENCE</scope>
    <source>
        <strain evidence="2">9284</strain>
    </source>
</reference>
<gene>
    <name evidence="2" type="ORF">FB45DRAFT_811750</name>
</gene>
<evidence type="ECO:0000313" key="3">
    <source>
        <dbReference type="Proteomes" id="UP001221142"/>
    </source>
</evidence>
<comment type="caution">
    <text evidence="2">The sequence shown here is derived from an EMBL/GenBank/DDBJ whole genome shotgun (WGS) entry which is preliminary data.</text>
</comment>
<dbReference type="Proteomes" id="UP001221142">
    <property type="component" value="Unassembled WGS sequence"/>
</dbReference>
<protein>
    <submittedName>
        <fullName evidence="2">Uncharacterized protein</fullName>
    </submittedName>
</protein>
<organism evidence="2 3">
    <name type="scientific">Roridomyces roridus</name>
    <dbReference type="NCBI Taxonomy" id="1738132"/>
    <lineage>
        <taxon>Eukaryota</taxon>
        <taxon>Fungi</taxon>
        <taxon>Dikarya</taxon>
        <taxon>Basidiomycota</taxon>
        <taxon>Agaricomycotina</taxon>
        <taxon>Agaricomycetes</taxon>
        <taxon>Agaricomycetidae</taxon>
        <taxon>Agaricales</taxon>
        <taxon>Marasmiineae</taxon>
        <taxon>Mycenaceae</taxon>
        <taxon>Roridomyces</taxon>
    </lineage>
</organism>
<evidence type="ECO:0000256" key="1">
    <source>
        <dbReference type="SAM" id="MobiDB-lite"/>
    </source>
</evidence>
<name>A0AAD7AXT0_9AGAR</name>
<proteinExistence type="predicted"/>
<feature type="compositionally biased region" description="Polar residues" evidence="1">
    <location>
        <begin position="7"/>
        <end position="28"/>
    </location>
</feature>
<sequence length="555" mass="60898">MWRRSDSGLSRSSKLPVESGTNLQTGCTGPQASNVWENTVSVRLHTGSLFAFLIVAKSRIGLYGFIPEKVNYGCIAMGCTLLYARANSGQCRILFHKSAVSRFVDLSFPQLSPALDLITHSMQAVCTDSAQLVQTPDRSAQMFTEASQFNIQGSHFMNVAGNVNINPKPAEQRPPSLTYTTTGDTQYTPIESYCNQLLSEGRGFPLYVPAPAGNLPAEYQRKGVSIGDVGRVTQEGVFELFFNIYLPADHPINDNDVPDDFSPLARYDSRSVLPLNYKPDEFVSTSASVRRLDLPPQQGFEDFLFDGSGSQGAVLAMPFGSHAEKLTKSLEQMVEYARTNAESWYKYLNGARGCQLSNGSLYLITGWEKARTWGMASFQNAAAHSPFRLAFQPVLDSNTGAHNYRWTASGPARTKTSGHLSAQRVPLNQTVFIHGFSISLGTGIWGKLFKGVEISKIVDFQLGQANLNRDYVPFGSQGFSSSWSIGFFSGGGSTGGRQYGREEPASTDAVKISDLAPAQNLFHPSQVINSYMLQKFPDAAVVMTHDDDWRDILRS</sequence>
<feature type="non-terminal residue" evidence="2">
    <location>
        <position position="555"/>
    </location>
</feature>